<evidence type="ECO:0000259" key="4">
    <source>
        <dbReference type="Pfam" id="PF02702"/>
    </source>
</evidence>
<dbReference type="RefSeq" id="WP_093881490.1">
    <property type="nucleotide sequence ID" value="NZ_FOCD01000005.1"/>
</dbReference>
<dbReference type="NCBIfam" id="NF038185">
    <property type="entry name" value="KdpD_non_kinase"/>
    <property type="match status" value="1"/>
</dbReference>
<evidence type="ECO:0000313" key="5">
    <source>
        <dbReference type="EMBL" id="SEO04434.1"/>
    </source>
</evidence>
<dbReference type="Proteomes" id="UP000199735">
    <property type="component" value="Unassembled WGS sequence"/>
</dbReference>
<evidence type="ECO:0000256" key="3">
    <source>
        <dbReference type="ARBA" id="ARBA00023012"/>
    </source>
</evidence>
<dbReference type="InterPro" id="IPR003852">
    <property type="entry name" value="Sig_transdc_His_kinase_KdpD_N"/>
</dbReference>
<dbReference type="AlphaFoldDB" id="A0AAX2EJM7"/>
<dbReference type="SUPFAM" id="SSF52540">
    <property type="entry name" value="P-loop containing nucleoside triphosphate hydrolases"/>
    <property type="match status" value="1"/>
</dbReference>
<accession>A0AAX2EJM7</accession>
<dbReference type="GO" id="GO:0005886">
    <property type="term" value="C:plasma membrane"/>
    <property type="evidence" value="ECO:0007669"/>
    <property type="project" value="TreeGrafter"/>
</dbReference>
<reference evidence="5 6" key="1">
    <citation type="submission" date="2016-10" db="EMBL/GenBank/DDBJ databases">
        <authorList>
            <person name="Varghese N."/>
            <person name="Submissions S."/>
        </authorList>
    </citation>
    <scope>NUCLEOTIDE SEQUENCE [LARGE SCALE GENOMIC DNA]</scope>
    <source>
        <strain evidence="5 6">DSM 21619</strain>
    </source>
</reference>
<dbReference type="Gene3D" id="3.40.50.300">
    <property type="entry name" value="P-loop containing nucleotide triphosphate hydrolases"/>
    <property type="match status" value="1"/>
</dbReference>
<evidence type="ECO:0000313" key="6">
    <source>
        <dbReference type="Proteomes" id="UP000199735"/>
    </source>
</evidence>
<sequence>MKTNDKAAAYLASASTHMRGRLKLYIGAAPGVGKTYKMLTDAGQMKKEGTDVVIGFIETHGRLETAEQIENLEQVPLLEILYKDRPFYELNVEAILRRAPKVVLVDELAHTNIPGSKQSKRYQDVMELLDEGIDVLAAVNIQHLESVHDIVQTITGVRVNERVPDLFVQQADEIQLIDVTPETLQKRLREGKIYPSHRIQKSLQNYFQLSNLAALRELALREIADEVDEKLERQHGTDYRGPLGVHEKILICVQHNDTAERLIRRGYRMANRLNAELYILHVTRDAMEEKEKVDYVRQLCSTFDAHFLLLKSNKRIAHAIVSEAKKHFITQILLGQSARTRWEEIWKGSIVNTIMRQTCNIDIHIVADKQSVR</sequence>
<keyword evidence="3" id="KW-0902">Two-component regulatory system</keyword>
<dbReference type="InterPro" id="IPR027417">
    <property type="entry name" value="P-loop_NTPase"/>
</dbReference>
<dbReference type="Gene3D" id="3.40.50.620">
    <property type="entry name" value="HUPs"/>
    <property type="match status" value="1"/>
</dbReference>
<dbReference type="FunFam" id="3.40.50.300:FF:000483">
    <property type="entry name" value="Sensor histidine kinase KdpD"/>
    <property type="match status" value="1"/>
</dbReference>
<dbReference type="GO" id="GO:0005737">
    <property type="term" value="C:cytoplasm"/>
    <property type="evidence" value="ECO:0007669"/>
    <property type="project" value="UniProtKB-ARBA"/>
</dbReference>
<evidence type="ECO:0000256" key="1">
    <source>
        <dbReference type="ARBA" id="ARBA00022679"/>
    </source>
</evidence>
<dbReference type="PANTHER" id="PTHR45569">
    <property type="entry name" value="SENSOR PROTEIN KDPD"/>
    <property type="match status" value="1"/>
</dbReference>
<dbReference type="Pfam" id="PF02702">
    <property type="entry name" value="KdpD"/>
    <property type="match status" value="1"/>
</dbReference>
<organism evidence="5 6">
    <name type="scientific">Terribacillus saccharophilus</name>
    <dbReference type="NCBI Taxonomy" id="361277"/>
    <lineage>
        <taxon>Bacteria</taxon>
        <taxon>Bacillati</taxon>
        <taxon>Bacillota</taxon>
        <taxon>Bacilli</taxon>
        <taxon>Bacillales</taxon>
        <taxon>Bacillaceae</taxon>
        <taxon>Terribacillus</taxon>
    </lineage>
</organism>
<comment type="caution">
    <text evidence="5">The sequence shown here is derived from an EMBL/GenBank/DDBJ whole genome shotgun (WGS) entry which is preliminary data.</text>
</comment>
<dbReference type="GO" id="GO:0000155">
    <property type="term" value="F:phosphorelay sensor kinase activity"/>
    <property type="evidence" value="ECO:0007669"/>
    <property type="project" value="InterPro"/>
</dbReference>
<feature type="domain" description="Signal transduction histidine kinase osmosensitive K+ channel sensor N-terminal" evidence="4">
    <location>
        <begin position="19"/>
        <end position="227"/>
    </location>
</feature>
<gene>
    <name evidence="5" type="ORF">SAMN04489762_3383</name>
</gene>
<proteinExistence type="predicted"/>
<dbReference type="PANTHER" id="PTHR45569:SF1">
    <property type="entry name" value="SENSOR PROTEIN KDPD"/>
    <property type="match status" value="1"/>
</dbReference>
<keyword evidence="1" id="KW-0808">Transferase</keyword>
<dbReference type="EMBL" id="FOCD01000005">
    <property type="protein sequence ID" value="SEO04434.1"/>
    <property type="molecule type" value="Genomic_DNA"/>
</dbReference>
<keyword evidence="2 5" id="KW-0418">Kinase</keyword>
<dbReference type="InterPro" id="IPR014729">
    <property type="entry name" value="Rossmann-like_a/b/a_fold"/>
</dbReference>
<dbReference type="SUPFAM" id="SSF52402">
    <property type="entry name" value="Adenine nucleotide alpha hydrolases-like"/>
    <property type="match status" value="1"/>
</dbReference>
<protein>
    <submittedName>
        <fullName evidence="5">Two-component system, OmpR family, sensor histidine kinase KdpD</fullName>
    </submittedName>
</protein>
<evidence type="ECO:0000256" key="2">
    <source>
        <dbReference type="ARBA" id="ARBA00022777"/>
    </source>
</evidence>
<dbReference type="InterPro" id="IPR052023">
    <property type="entry name" value="Histidine_kinase_KdpD"/>
</dbReference>
<name>A0AAX2EJM7_9BACI</name>